<reference evidence="2" key="1">
    <citation type="journal article" date="2019" name="Environ. Microbiol.">
        <title>Fungal ecological strategies reflected in gene transcription - a case study of two litter decomposers.</title>
        <authorList>
            <person name="Barbi F."/>
            <person name="Kohler A."/>
            <person name="Barry K."/>
            <person name="Baskaran P."/>
            <person name="Daum C."/>
            <person name="Fauchery L."/>
            <person name="Ihrmark K."/>
            <person name="Kuo A."/>
            <person name="LaButti K."/>
            <person name="Lipzen A."/>
            <person name="Morin E."/>
            <person name="Grigoriev I.V."/>
            <person name="Henrissat B."/>
            <person name="Lindahl B."/>
            <person name="Martin F."/>
        </authorList>
    </citation>
    <scope>NUCLEOTIDE SEQUENCE</scope>
    <source>
        <strain evidence="2">JB14</strain>
    </source>
</reference>
<accession>A0A6A4GBN2</accession>
<dbReference type="Proteomes" id="UP000799118">
    <property type="component" value="Unassembled WGS sequence"/>
</dbReference>
<evidence type="ECO:0000313" key="3">
    <source>
        <dbReference type="Proteomes" id="UP000799118"/>
    </source>
</evidence>
<organism evidence="2 3">
    <name type="scientific">Gymnopus androsaceus JB14</name>
    <dbReference type="NCBI Taxonomy" id="1447944"/>
    <lineage>
        <taxon>Eukaryota</taxon>
        <taxon>Fungi</taxon>
        <taxon>Dikarya</taxon>
        <taxon>Basidiomycota</taxon>
        <taxon>Agaricomycotina</taxon>
        <taxon>Agaricomycetes</taxon>
        <taxon>Agaricomycetidae</taxon>
        <taxon>Agaricales</taxon>
        <taxon>Marasmiineae</taxon>
        <taxon>Omphalotaceae</taxon>
        <taxon>Gymnopus</taxon>
    </lineage>
</organism>
<dbReference type="AlphaFoldDB" id="A0A6A4GBN2"/>
<dbReference type="EMBL" id="ML770857">
    <property type="protein sequence ID" value="KAE9382916.1"/>
    <property type="molecule type" value="Genomic_DNA"/>
</dbReference>
<evidence type="ECO:0000256" key="1">
    <source>
        <dbReference type="SAM" id="MobiDB-lite"/>
    </source>
</evidence>
<gene>
    <name evidence="2" type="ORF">BT96DRAFT_1009877</name>
</gene>
<name>A0A6A4GBN2_9AGAR</name>
<evidence type="ECO:0000313" key="2">
    <source>
        <dbReference type="EMBL" id="KAE9382916.1"/>
    </source>
</evidence>
<feature type="compositionally biased region" description="Acidic residues" evidence="1">
    <location>
        <begin position="108"/>
        <end position="147"/>
    </location>
</feature>
<sequence>MVEDMFYDEISAPPPRTLPPLEPYTTSEDILYYKAYAWSLLSNSRALENCFLPLYEQTWGELLRPIPNDDDRRLIIAGQQYLWQGAVRPVPKRKPRVRGKTEAASSASEEDEFDNPDIYEEQADVAASDDSEGTVESDNDEVADPDIEGGHKDNESEEDDSDKKSDTYSAAASEGSVSAVMKKVYSGIPDESVFTIQVQRLATPPPLLIPLDNCLRDEKRAHSIYVHSGGWAIKECFLDSLTEVKRAPRHHLAKRKLDSANAYWAFCLDMNNKLRKAVSDMAKYTVIYFKKYAHASQFLAAVGSGPFWKYAVIERGDSPWEEPSKPPATRRMIKDAENKFEKLFGKVYFEIGTRRSDAELEKIRNVYFLKQEGELGYRSVVVPEGMGVIGAQKL</sequence>
<protein>
    <submittedName>
        <fullName evidence="2">Uncharacterized protein</fullName>
    </submittedName>
</protein>
<dbReference type="OrthoDB" id="3043011at2759"/>
<keyword evidence="3" id="KW-1185">Reference proteome</keyword>
<proteinExistence type="predicted"/>
<feature type="region of interest" description="Disordered" evidence="1">
    <location>
        <begin position="92"/>
        <end position="172"/>
    </location>
</feature>